<accession>A0A174SP34</accession>
<keyword evidence="5 6" id="KW-0472">Membrane</keyword>
<evidence type="ECO:0000313" key="9">
    <source>
        <dbReference type="Proteomes" id="UP000095765"/>
    </source>
</evidence>
<feature type="transmembrane region" description="Helical" evidence="6">
    <location>
        <begin position="84"/>
        <end position="103"/>
    </location>
</feature>
<name>A0A174SP34_9FIRM</name>
<evidence type="ECO:0000256" key="4">
    <source>
        <dbReference type="ARBA" id="ARBA00022989"/>
    </source>
</evidence>
<feature type="transmembrane region" description="Helical" evidence="6">
    <location>
        <begin position="142"/>
        <end position="160"/>
    </location>
</feature>
<feature type="transmembrane region" description="Helical" evidence="6">
    <location>
        <begin position="261"/>
        <end position="281"/>
    </location>
</feature>
<dbReference type="PANTHER" id="PTHR47089">
    <property type="entry name" value="ABC TRANSPORTER, PERMEASE PROTEIN"/>
    <property type="match status" value="1"/>
</dbReference>
<sequence>MRSKVVSLLKKPMTGIIISVFVGFIVGAIVLGAAGYNPIEAYGSMFGGMFRKPKYVSQIIINAIPIILTGLSVSFAFKTGLFNIGAEGQYIMGTVTAAMLGYYLSLPGIIHPAVILVAAFLVGGLFGALAGWLKARFGVHEVISTIMLNWIALYFNNFILSLPGVKKTGTQASNEVLETARLTFMGAWKKSDAGKDFIRNNPIWGDFMRTDVHWGILISIVVVIVAWYFLNRTTKGFELRAVGFNQYAAEFAGINVKKNTIIAMFIAGGIAALAGAIHILGTNPFRISVLPITEGYGWDGISVSLIANNNPIGCILSGLLFSGLNYGGGSIQSDIGAPSEIIDIMIGSIVFCVALVSIFPMIADKIKRKGDAHAK</sequence>
<dbReference type="Proteomes" id="UP000095765">
    <property type="component" value="Unassembled WGS sequence"/>
</dbReference>
<evidence type="ECO:0000313" key="7">
    <source>
        <dbReference type="EMBL" id="CUP99412.1"/>
    </source>
</evidence>
<keyword evidence="2" id="KW-1003">Cell membrane</keyword>
<feature type="transmembrane region" description="Helical" evidence="6">
    <location>
        <begin position="109"/>
        <end position="130"/>
    </location>
</feature>
<dbReference type="Pfam" id="PF02653">
    <property type="entry name" value="BPD_transp_2"/>
    <property type="match status" value="1"/>
</dbReference>
<dbReference type="GO" id="GO:0022857">
    <property type="term" value="F:transmembrane transporter activity"/>
    <property type="evidence" value="ECO:0007669"/>
    <property type="project" value="InterPro"/>
</dbReference>
<keyword evidence="4 6" id="KW-1133">Transmembrane helix</keyword>
<evidence type="ECO:0000256" key="2">
    <source>
        <dbReference type="ARBA" id="ARBA00022475"/>
    </source>
</evidence>
<feature type="transmembrane region" description="Helical" evidence="6">
    <location>
        <begin position="344"/>
        <end position="363"/>
    </location>
</feature>
<comment type="subcellular location">
    <subcellularLocation>
        <location evidence="1">Cell membrane</location>
        <topology evidence="1">Multi-pass membrane protein</topology>
    </subcellularLocation>
</comment>
<protein>
    <submittedName>
        <fullName evidence="8">ABC transporter permease</fullName>
    </submittedName>
    <submittedName>
        <fullName evidence="7">D-allose transporter subunit</fullName>
    </submittedName>
</protein>
<evidence type="ECO:0000313" key="10">
    <source>
        <dbReference type="Proteomes" id="UP000260828"/>
    </source>
</evidence>
<feature type="transmembrane region" description="Helical" evidence="6">
    <location>
        <begin position="12"/>
        <end position="35"/>
    </location>
</feature>
<dbReference type="Proteomes" id="UP000260828">
    <property type="component" value="Unassembled WGS sequence"/>
</dbReference>
<dbReference type="EMBL" id="QVME01000001">
    <property type="protein sequence ID" value="RGE70257.1"/>
    <property type="molecule type" value="Genomic_DNA"/>
</dbReference>
<evidence type="ECO:0000256" key="1">
    <source>
        <dbReference type="ARBA" id="ARBA00004651"/>
    </source>
</evidence>
<reference evidence="8 10" key="2">
    <citation type="submission" date="2018-08" db="EMBL/GenBank/DDBJ databases">
        <title>A genome reference for cultivated species of the human gut microbiota.</title>
        <authorList>
            <person name="Zou Y."/>
            <person name="Xue W."/>
            <person name="Luo G."/>
        </authorList>
    </citation>
    <scope>NUCLEOTIDE SEQUENCE [LARGE SCALE GENOMIC DNA]</scope>
    <source>
        <strain evidence="8 10">TF05-12AC</strain>
    </source>
</reference>
<evidence type="ECO:0000313" key="8">
    <source>
        <dbReference type="EMBL" id="RGE70257.1"/>
    </source>
</evidence>
<dbReference type="PANTHER" id="PTHR47089:SF1">
    <property type="entry name" value="GUANOSINE ABC TRANSPORTER PERMEASE PROTEIN NUPP"/>
    <property type="match status" value="1"/>
</dbReference>
<organism evidence="7 9">
    <name type="scientific">Anaerotruncus colihominis</name>
    <dbReference type="NCBI Taxonomy" id="169435"/>
    <lineage>
        <taxon>Bacteria</taxon>
        <taxon>Bacillati</taxon>
        <taxon>Bacillota</taxon>
        <taxon>Clostridia</taxon>
        <taxon>Eubacteriales</taxon>
        <taxon>Oscillospiraceae</taxon>
        <taxon>Anaerotruncus</taxon>
    </lineage>
</organism>
<dbReference type="EMBL" id="CZBE01000020">
    <property type="protein sequence ID" value="CUP99412.1"/>
    <property type="molecule type" value="Genomic_DNA"/>
</dbReference>
<dbReference type="AlphaFoldDB" id="A0A174SP34"/>
<gene>
    <name evidence="8" type="ORF">DXC40_04190</name>
    <name evidence="7" type="ORF">ERS852551_02680</name>
</gene>
<dbReference type="CDD" id="cd06580">
    <property type="entry name" value="TM_PBP1_transp_TpRbsC_like"/>
    <property type="match status" value="1"/>
</dbReference>
<reference evidence="7 9" key="1">
    <citation type="submission" date="2015-09" db="EMBL/GenBank/DDBJ databases">
        <authorList>
            <consortium name="Pathogen Informatics"/>
        </authorList>
    </citation>
    <scope>NUCLEOTIDE SEQUENCE [LARGE SCALE GENOMIC DNA]</scope>
    <source>
        <strain evidence="7 9">2789STDY5834939</strain>
    </source>
</reference>
<keyword evidence="3 6" id="KW-0812">Transmembrane</keyword>
<feature type="transmembrane region" description="Helical" evidence="6">
    <location>
        <begin position="55"/>
        <end position="77"/>
    </location>
</feature>
<dbReference type="GeneID" id="72464981"/>
<evidence type="ECO:0000256" key="5">
    <source>
        <dbReference type="ARBA" id="ARBA00023136"/>
    </source>
</evidence>
<evidence type="ECO:0000256" key="3">
    <source>
        <dbReference type="ARBA" id="ARBA00022692"/>
    </source>
</evidence>
<dbReference type="GO" id="GO:0005886">
    <property type="term" value="C:plasma membrane"/>
    <property type="evidence" value="ECO:0007669"/>
    <property type="project" value="UniProtKB-SubCell"/>
</dbReference>
<dbReference type="RefSeq" id="WP_024730119.1">
    <property type="nucleotide sequence ID" value="NZ_CABIWA010000001.1"/>
</dbReference>
<feature type="transmembrane region" description="Helical" evidence="6">
    <location>
        <begin position="212"/>
        <end position="230"/>
    </location>
</feature>
<dbReference type="InterPro" id="IPR001851">
    <property type="entry name" value="ABC_transp_permease"/>
</dbReference>
<dbReference type="OrthoDB" id="45037at2"/>
<evidence type="ECO:0000256" key="6">
    <source>
        <dbReference type="SAM" id="Phobius"/>
    </source>
</evidence>
<proteinExistence type="predicted"/>